<dbReference type="HAMAP" id="MF_00210">
    <property type="entry name" value="EPSP_synth"/>
    <property type="match status" value="1"/>
</dbReference>
<evidence type="ECO:0000256" key="1">
    <source>
        <dbReference type="ARBA" id="ARBA00004811"/>
    </source>
</evidence>
<keyword evidence="4" id="KW-0963">Cytoplasm</keyword>
<accession>A0A6J6LWD3</accession>
<dbReference type="PANTHER" id="PTHR21090:SF5">
    <property type="entry name" value="PENTAFUNCTIONAL AROM POLYPEPTIDE"/>
    <property type="match status" value="1"/>
</dbReference>
<keyword evidence="5" id="KW-0028">Amino-acid biosynthesis</keyword>
<dbReference type="PROSITE" id="PS00104">
    <property type="entry name" value="EPSP_SYNTHASE_1"/>
    <property type="match status" value="1"/>
</dbReference>
<dbReference type="Pfam" id="PF00275">
    <property type="entry name" value="EPSP_synthase"/>
    <property type="match status" value="1"/>
</dbReference>
<dbReference type="GO" id="GO:0008652">
    <property type="term" value="P:amino acid biosynthetic process"/>
    <property type="evidence" value="ECO:0007669"/>
    <property type="project" value="UniProtKB-KW"/>
</dbReference>
<dbReference type="SUPFAM" id="SSF55205">
    <property type="entry name" value="EPT/RTPC-like"/>
    <property type="match status" value="1"/>
</dbReference>
<evidence type="ECO:0000259" key="9">
    <source>
        <dbReference type="Pfam" id="PF00275"/>
    </source>
</evidence>
<dbReference type="EMBL" id="CAEZXB010000002">
    <property type="protein sequence ID" value="CAB4666071.1"/>
    <property type="molecule type" value="Genomic_DNA"/>
</dbReference>
<comment type="pathway">
    <text evidence="1">Metabolic intermediate biosynthesis; chorismate biosynthesis; chorismate from D-erythrose 4-phosphate and phosphoenolpyruvate: step 6/7.</text>
</comment>
<evidence type="ECO:0000313" key="11">
    <source>
        <dbReference type="EMBL" id="CAB4705312.1"/>
    </source>
</evidence>
<proteinExistence type="inferred from homology"/>
<dbReference type="InterPro" id="IPR036968">
    <property type="entry name" value="Enolpyruvate_Tfrase_sf"/>
</dbReference>
<evidence type="ECO:0000313" key="10">
    <source>
        <dbReference type="EMBL" id="CAB4666071.1"/>
    </source>
</evidence>
<dbReference type="AlphaFoldDB" id="A0A6J6LWD3"/>
<sequence>MTNRALVLAVQSPDESLLESPLHSRDTELMATALTALGFSITNEANGDWRVQKSTRVVDEVRIDVGNAGTVMRFLPPVAVLVPGTFHFDGDARSHERPLGPVISALRELGAEIHDDNRGSLPFTLVSDGTLRGGIVEIDASASSQFVSALLLVGASTELGIRVRHIGASLPSLPHIEMTIKMLRKSGVAVDVVGTAEWFVAPGKVNAQNYVIEPDLSNAAPFLAAALVTGGDVTIKDWPSDTTQPGDQLRSIFAKMGGDISFTEVGLRLRGGVSVSGIDIDLHDVGELTPIIAAVAALASTPSHLRGIGHLRLHETDRLTALAHELNALGGDVIEHPTSLEIRPAALHGGTFHTYEDHRLATAGAVLGLIVPEIQVENMETVGKTMPTFPTLWQELVSGS</sequence>
<dbReference type="GO" id="GO:0003866">
    <property type="term" value="F:3-phosphoshikimate 1-carboxyvinyltransferase activity"/>
    <property type="evidence" value="ECO:0007669"/>
    <property type="project" value="UniProtKB-EC"/>
</dbReference>
<reference evidence="10" key="1">
    <citation type="submission" date="2020-05" db="EMBL/GenBank/DDBJ databases">
        <authorList>
            <person name="Chiriac C."/>
            <person name="Salcher M."/>
            <person name="Ghai R."/>
            <person name="Kavagutti S V."/>
        </authorList>
    </citation>
    <scope>NUCLEOTIDE SEQUENCE</scope>
</reference>
<comment type="similarity">
    <text evidence="2">Belongs to the EPSP synthase family.</text>
</comment>
<dbReference type="UniPathway" id="UPA00053">
    <property type="reaction ID" value="UER00089"/>
</dbReference>
<evidence type="ECO:0000256" key="3">
    <source>
        <dbReference type="ARBA" id="ARBA00012450"/>
    </source>
</evidence>
<dbReference type="PROSITE" id="PS00885">
    <property type="entry name" value="EPSP_SYNTHASE_2"/>
    <property type="match status" value="1"/>
</dbReference>
<dbReference type="Gene3D" id="3.65.10.10">
    <property type="entry name" value="Enolpyruvate transferase domain"/>
    <property type="match status" value="2"/>
</dbReference>
<comment type="catalytic activity">
    <reaction evidence="8">
        <text>3-phosphoshikimate + phosphoenolpyruvate = 5-O-(1-carboxyvinyl)-3-phosphoshikimate + phosphate</text>
        <dbReference type="Rhea" id="RHEA:21256"/>
        <dbReference type="ChEBI" id="CHEBI:43474"/>
        <dbReference type="ChEBI" id="CHEBI:57701"/>
        <dbReference type="ChEBI" id="CHEBI:58702"/>
        <dbReference type="ChEBI" id="CHEBI:145989"/>
        <dbReference type="EC" id="2.5.1.19"/>
    </reaction>
    <physiologicalReaction direction="left-to-right" evidence="8">
        <dbReference type="Rhea" id="RHEA:21257"/>
    </physiologicalReaction>
</comment>
<dbReference type="InterPro" id="IPR001986">
    <property type="entry name" value="Enolpyruvate_Tfrase_dom"/>
</dbReference>
<dbReference type="EMBL" id="CAEZXN010000042">
    <property type="protein sequence ID" value="CAB4705312.1"/>
    <property type="molecule type" value="Genomic_DNA"/>
</dbReference>
<dbReference type="GO" id="GO:0009423">
    <property type="term" value="P:chorismate biosynthetic process"/>
    <property type="evidence" value="ECO:0007669"/>
    <property type="project" value="UniProtKB-UniPathway"/>
</dbReference>
<dbReference type="FunFam" id="3.65.10.10:FF:000011">
    <property type="entry name" value="3-phosphoshikimate 1-carboxyvinyltransferase"/>
    <property type="match status" value="1"/>
</dbReference>
<dbReference type="FunFam" id="3.65.10.10:FF:000010">
    <property type="entry name" value="3-phosphoshikimate 1-carboxyvinyltransferase"/>
    <property type="match status" value="1"/>
</dbReference>
<evidence type="ECO:0000256" key="2">
    <source>
        <dbReference type="ARBA" id="ARBA00009948"/>
    </source>
</evidence>
<evidence type="ECO:0000256" key="4">
    <source>
        <dbReference type="ARBA" id="ARBA00022490"/>
    </source>
</evidence>
<dbReference type="InterPro" id="IPR013792">
    <property type="entry name" value="RNA3'P_cycl/enolpyr_Trfase_a/b"/>
</dbReference>
<feature type="domain" description="Enolpyruvate transferase" evidence="9">
    <location>
        <begin position="1"/>
        <end position="390"/>
    </location>
</feature>
<evidence type="ECO:0000256" key="7">
    <source>
        <dbReference type="ARBA" id="ARBA00023141"/>
    </source>
</evidence>
<keyword evidence="6" id="KW-0808">Transferase</keyword>
<evidence type="ECO:0000256" key="6">
    <source>
        <dbReference type="ARBA" id="ARBA00022679"/>
    </source>
</evidence>
<dbReference type="NCBIfam" id="TIGR01356">
    <property type="entry name" value="aroA"/>
    <property type="match status" value="1"/>
</dbReference>
<organism evidence="10">
    <name type="scientific">freshwater metagenome</name>
    <dbReference type="NCBI Taxonomy" id="449393"/>
    <lineage>
        <taxon>unclassified sequences</taxon>
        <taxon>metagenomes</taxon>
        <taxon>ecological metagenomes</taxon>
    </lineage>
</organism>
<evidence type="ECO:0000256" key="8">
    <source>
        <dbReference type="ARBA" id="ARBA00044633"/>
    </source>
</evidence>
<dbReference type="InterPro" id="IPR006264">
    <property type="entry name" value="EPSP_synthase"/>
</dbReference>
<dbReference type="InterPro" id="IPR023193">
    <property type="entry name" value="EPSP_synthase_CS"/>
</dbReference>
<protein>
    <recommendedName>
        <fullName evidence="3">3-phosphoshikimate 1-carboxyvinyltransferase</fullName>
        <ecNumber evidence="3">2.5.1.19</ecNumber>
    </recommendedName>
</protein>
<dbReference type="CDD" id="cd01556">
    <property type="entry name" value="EPSP_synthase"/>
    <property type="match status" value="1"/>
</dbReference>
<dbReference type="PIRSF" id="PIRSF000505">
    <property type="entry name" value="EPSPS"/>
    <property type="match status" value="1"/>
</dbReference>
<dbReference type="PANTHER" id="PTHR21090">
    <property type="entry name" value="AROM/DEHYDROQUINATE SYNTHASE"/>
    <property type="match status" value="1"/>
</dbReference>
<evidence type="ECO:0000256" key="5">
    <source>
        <dbReference type="ARBA" id="ARBA00022605"/>
    </source>
</evidence>
<keyword evidence="7" id="KW-0057">Aromatic amino acid biosynthesis</keyword>
<dbReference type="EC" id="2.5.1.19" evidence="3"/>
<dbReference type="GO" id="GO:0009073">
    <property type="term" value="P:aromatic amino acid family biosynthetic process"/>
    <property type="evidence" value="ECO:0007669"/>
    <property type="project" value="UniProtKB-KW"/>
</dbReference>
<gene>
    <name evidence="10" type="ORF">UFOPK2342_00136</name>
    <name evidence="11" type="ORF">UFOPK2423_01402</name>
</gene>
<name>A0A6J6LWD3_9ZZZZ</name>